<evidence type="ECO:0000256" key="5">
    <source>
        <dbReference type="ARBA" id="ARBA00022801"/>
    </source>
</evidence>
<dbReference type="InterPro" id="IPR033762">
    <property type="entry name" value="MCM_OB"/>
</dbReference>
<dbReference type="PROSITE" id="PS50818">
    <property type="entry name" value="INTEIN_C_TER"/>
    <property type="match status" value="3"/>
</dbReference>
<dbReference type="InterPro" id="IPR004042">
    <property type="entry name" value="Intein_endonuc_central"/>
</dbReference>
<name>A0A897NJT6_9EURY</name>
<dbReference type="PANTHER" id="PTHR11630:SF66">
    <property type="entry name" value="DNA REPLICATION LICENSING FACTOR MCM4"/>
    <property type="match status" value="1"/>
</dbReference>
<dbReference type="PRINTS" id="PR00379">
    <property type="entry name" value="INTEIN"/>
</dbReference>
<evidence type="ECO:0000259" key="12">
    <source>
        <dbReference type="PROSITE" id="PS50819"/>
    </source>
</evidence>
<evidence type="ECO:0000256" key="1">
    <source>
        <dbReference type="ARBA" id="ARBA00008010"/>
    </source>
</evidence>
<dbReference type="Gene3D" id="2.170.16.10">
    <property type="entry name" value="Hedgehog/Intein (Hint) domain"/>
    <property type="match status" value="6"/>
</dbReference>
<evidence type="ECO:0000256" key="8">
    <source>
        <dbReference type="ARBA" id="ARBA00022840"/>
    </source>
</evidence>
<organism evidence="14 15">
    <name type="scientific">Halapricum desulfuricans</name>
    <dbReference type="NCBI Taxonomy" id="2841257"/>
    <lineage>
        <taxon>Archaea</taxon>
        <taxon>Methanobacteriati</taxon>
        <taxon>Methanobacteriota</taxon>
        <taxon>Stenosarchaea group</taxon>
        <taxon>Halobacteria</taxon>
        <taxon>Halobacteriales</taxon>
        <taxon>Haloarculaceae</taxon>
        <taxon>Halapricum</taxon>
    </lineage>
</organism>
<dbReference type="InterPro" id="IPR036844">
    <property type="entry name" value="Hint_dom_sf"/>
</dbReference>
<keyword evidence="5" id="KW-0378">Hydrolase</keyword>
<dbReference type="Gene3D" id="3.30.1640.10">
    <property type="entry name" value="mini-chromosome maintenance (MCM) complex, chain A, domain 1"/>
    <property type="match status" value="1"/>
</dbReference>
<protein>
    <recommendedName>
        <fullName evidence="2">DNA helicase</fullName>
        <ecNumber evidence="2">3.6.4.12</ecNumber>
    </recommendedName>
</protein>
<dbReference type="PROSITE" id="PS50817">
    <property type="entry name" value="INTEIN_N_TER"/>
    <property type="match status" value="3"/>
</dbReference>
<dbReference type="InterPro" id="IPR048907">
    <property type="entry name" value="WHD_MCM_arc"/>
</dbReference>
<dbReference type="FunFam" id="2.20.28.10:FF:000003">
    <property type="entry name" value="DNA helicase"/>
    <property type="match status" value="1"/>
</dbReference>
<dbReference type="Pfam" id="PF17207">
    <property type="entry name" value="MCM_OB"/>
    <property type="match status" value="1"/>
</dbReference>
<dbReference type="CDD" id="cd00081">
    <property type="entry name" value="Hint"/>
    <property type="match status" value="6"/>
</dbReference>
<dbReference type="InterPro" id="IPR027925">
    <property type="entry name" value="MCM_N"/>
</dbReference>
<dbReference type="InterPro" id="IPR010982">
    <property type="entry name" value="Lambda_DNA-bd_dom_sf"/>
</dbReference>
<dbReference type="SMART" id="SM00530">
    <property type="entry name" value="HTH_XRE"/>
    <property type="match status" value="4"/>
</dbReference>
<dbReference type="InterPro" id="IPR001387">
    <property type="entry name" value="Cro/C1-type_HTH"/>
</dbReference>
<evidence type="ECO:0000259" key="11">
    <source>
        <dbReference type="PROSITE" id="PS50051"/>
    </source>
</evidence>
<dbReference type="InterPro" id="IPR030934">
    <property type="entry name" value="Intein_C"/>
</dbReference>
<keyword evidence="4" id="KW-0547">Nucleotide-binding</keyword>
<dbReference type="GO" id="GO:0004519">
    <property type="term" value="F:endonuclease activity"/>
    <property type="evidence" value="ECO:0007669"/>
    <property type="project" value="InterPro"/>
</dbReference>
<dbReference type="Gene3D" id="1.10.10.10">
    <property type="entry name" value="Winged helix-like DNA-binding domain superfamily/Winged helix DNA-binding domain"/>
    <property type="match status" value="1"/>
</dbReference>
<dbReference type="SUPFAM" id="SSF52540">
    <property type="entry name" value="P-loop containing nucleoside triphosphate hydrolases"/>
    <property type="match status" value="1"/>
</dbReference>
<dbReference type="Pfam" id="PF14890">
    <property type="entry name" value="Intein_splicing"/>
    <property type="match status" value="2"/>
</dbReference>
<dbReference type="Pfam" id="PF01381">
    <property type="entry name" value="HTH_3"/>
    <property type="match status" value="1"/>
</dbReference>
<sequence length="2384" mass="266026">MATADNTELIDRFEEFYRDYYRNEIGELAQKYPSEQKSLFVDWQDLYRFDPDLAEDVRNQPEQLQEYAEEALRLYDLPVDVKLGQAHVRIENLPETTGIRDIRADHRGQLISVQGIVRKATEVRPKVTDAAFECQRCGTLTRIPQTTGDFQEPHECQGCERQGPFRINFDQSEFIDAQKIRVQESPEGLRGGETPQSIDINIEDDITGNVTAGDHVRVTGVLKLDQRESGNEKTPMFDTYMDGMTVEIEDEQFEEMDITDEDKKEIVELSNEPDIYEQMVGAIAPSIYGYEQEKLSMILQLFSGVSKDLPDGSRIRGDLHMLLIGDPGTGKCQKYDTKVTLPDGTSQQLGEIVESRLDDPVEIEDGVYQPTDFQIQTVGDDGKITTGTVTRVWKREAPETLYEVHTQSGRTVTVTPSHPLFVQSDIGLDTRRAEQLTAGDFVAVPGRLDGEWDDTLEATHRTVERPNANKLETPTELTERFSRLLGYIIAEGHVVDGESGRSVTVTNADEEIIDDVSDCFESLGLRYSIRTHHTRENADIVSCSSTELVSFLREIEPAILKRSAEQRVPDCLLRASIPNKRAFLRAYVDSEGTVSATEREIVVASMSRELLDGIQTLLLSFGIETQIQPRQNGSYRLRISGTDFETYIQQIGFVTERKATASLIFGDTTENTNTDVVPDIGDELRQIREALELTQSDCGIPRTTYQHYERGDRNPSRKSLSTVLAAFEDRILWLQDTKRRVQRGDWSDVADVRTELGLSQQQLADSMDVEQTAVSYYERNGVVPDGGRVESAKETVIGRIDDALSVTDDVLRLRTLVQSDISWDKIESIERLEPDDDWVYDLEVEGTHNYISNEIISHNSQMLSYIQNIAPRSVYTSGKGSSAAGLCVTGDTVVQTDDGFREIRDIVEPELPDPVVEETAVEKQIGVQTFDRESGEMVEQSSSHVWRMPEKQCRRVETRHGKELEASVNTPVLTCGEDGIEWTQISDIEAGDHVAVPRYDGIEREERSVREFVELTNEKVKLADDSVAYLRDALVEEFGTLRDAAAELGLSEDFIYLHLKNRHVPVEKLDRMLDATDTPRDRIEFERLMVRHGDSITLPETFDEDLLYLLGLVFGDGDIALDRGLVRVSNSDERLLERAADIFAEKFDKRPDIEYQDDRVPCIRVNSVTIARLFSNAGMESPKENLALAPELTTAAHADAFLRGLMDADGSVSVRDDGGSSVLLSTISDELARQIQLLLETCGVQAKLRERDRRGTYERADGHEIESKHVQYFVEMYGADIDRFAEAIGFESSEKRAALERIVGDERHQPEMLPIGQALTAAADGTAGAHHTNVRGGDNPGRARARSMLDDLDLGSVEPLVREAVDADLRWDEVVAAVDTGEKEVFDLTVPETHNFVGNGVVTHNTAAAVRDDFGDGQQWTLEAGALVLADQGIAAVDELDKMRCVTGDTLVHLEDGIHRIRDVAYDAVDDGEVETLSNGRTIRDVDLRVWTMTDSGQLVTRPVSAVHEYDAPEDLTRVTLQTGERLTTTADHPFFARTADGRVERAADELDAGDWVYVPRDLRAAASDGGVVATASDGDSTSGEDSVSPALGAVLGYLAGDGNVYYDREEGVYGIRFTNAEEELLADFEDVCRTAFDAEPVRPPSEQRDDGVETVRLPGKSYADAVLDAGMNLETYDGKRLPEAVSKSSRATKAAFLRALADSEGSVDDRNVRIFSSSYELLLAAKQLLLEFGITSQIQTRERADGRDVYLLTITDADSLNAFDRHVGFTLDRKQEALASAVAAVSGDRTILDVIPHCGSLLEDCRESLRLYQSECGLNDVTYCNFENEDANISIRAARTVLDTFEERVHQADRDRGRIDDADWETLEQVRRRYHVSQSELSTGTSYSQQQISRRWGSDPELQPVIRGGLDEILSDVAATDLTQFRELVYGDVKWHQVQTAETVQAASEDDQIRLLREELAGVLGCSSGDAVERAETLLAAEPDIGDVESIRTVAEAYDISYAELARAVDVAPSTVSRWVRGVVETDRMGDIRDVLSKKVTDIRRRASELLDEIEARRKPNVYDLTVEGTHNFVANGMVVHNSEDRSAMHQALEQQSISVSKAGINATLKSRCSLLGAANPKYGRFDQYEPIGEQIDLEPALISRFDLIFTVTDKPDEEKDRKLAQHILTTNYAGELHTHRQENATPDFSAEEVETVTEEVDPTIEPELLRKYIAYAKRNCFPTMTEEAKDEIESFYVDLRSKGQDEDAAVPVTARKIEALIRLAESSARVRLSDTVEQRDAERVIEIVRSSLQDIGVDPETGELDADVVETGTSKSQRDRIQNIKGIIADIQDEYDDGAPVEVVIERAEEVGIDESKAEHEIEKLKQQGEIYEPTNGNLRTT</sequence>
<dbReference type="InterPro" id="IPR003586">
    <property type="entry name" value="Hint_dom_C"/>
</dbReference>
<comment type="similarity">
    <text evidence="1">Belongs to the MCM family.</text>
</comment>
<dbReference type="GO" id="GO:0017116">
    <property type="term" value="F:single-stranded DNA helicase activity"/>
    <property type="evidence" value="ECO:0007669"/>
    <property type="project" value="TreeGrafter"/>
</dbReference>
<dbReference type="GO" id="GO:0006260">
    <property type="term" value="P:DNA replication"/>
    <property type="evidence" value="ECO:0007669"/>
    <property type="project" value="UniProtKB-KW"/>
</dbReference>
<dbReference type="InterPro" id="IPR004860">
    <property type="entry name" value="LAGLIDADG_dom"/>
</dbReference>
<reference evidence="14" key="1">
    <citation type="submission" date="2020-11" db="EMBL/GenBank/DDBJ databases">
        <title>Carbohydrate-dependent, anaerobic sulfur respiration: A novel catabolism in halophilic archaea.</title>
        <authorList>
            <person name="Sorokin D.Y."/>
            <person name="Messina E."/>
            <person name="Smedile F."/>
            <person name="La Cono V."/>
            <person name="Hallsworth J.E."/>
            <person name="Yakimov M.M."/>
        </authorList>
    </citation>
    <scope>NUCLEOTIDE SEQUENCE</scope>
    <source>
        <strain evidence="14">HSR-Bgl</strain>
    </source>
</reference>
<dbReference type="NCBIfam" id="TIGR01443">
    <property type="entry name" value="intein_Cterm"/>
    <property type="match status" value="3"/>
</dbReference>
<keyword evidence="7" id="KW-0068">Autocatalytic cleavage</keyword>
<dbReference type="InterPro" id="IPR031327">
    <property type="entry name" value="MCM"/>
</dbReference>
<dbReference type="SUPFAM" id="SSF47413">
    <property type="entry name" value="lambda repressor-like DNA-binding domains"/>
    <property type="match status" value="2"/>
</dbReference>
<dbReference type="InterPro" id="IPR027434">
    <property type="entry name" value="Homing_endonucl"/>
</dbReference>
<dbReference type="InterPro" id="IPR027417">
    <property type="entry name" value="P-loop_NTPase"/>
</dbReference>
<dbReference type="Gene3D" id="2.20.28.10">
    <property type="match status" value="1"/>
</dbReference>
<dbReference type="InterPro" id="IPR036388">
    <property type="entry name" value="WH-like_DNA-bd_sf"/>
</dbReference>
<dbReference type="Pfam" id="PF21120">
    <property type="entry name" value="WHD_MCM_arc"/>
    <property type="match status" value="1"/>
</dbReference>
<feature type="domain" description="MCM C-terminal AAA(+) ATPase" evidence="11">
    <location>
        <begin position="2083"/>
        <end position="2169"/>
    </location>
</feature>
<feature type="domain" description="HTH cro/C1-type" evidence="13">
    <location>
        <begin position="749"/>
        <end position="785"/>
    </location>
</feature>
<evidence type="ECO:0000256" key="10">
    <source>
        <dbReference type="ARBA" id="ARBA00023125"/>
    </source>
</evidence>
<keyword evidence="8" id="KW-0067">ATP-binding</keyword>
<dbReference type="SMART" id="SM00305">
    <property type="entry name" value="HintC"/>
    <property type="match status" value="3"/>
</dbReference>
<dbReference type="GeneID" id="68861700"/>
<dbReference type="GO" id="GO:0003697">
    <property type="term" value="F:single-stranded DNA binding"/>
    <property type="evidence" value="ECO:0007669"/>
    <property type="project" value="TreeGrafter"/>
</dbReference>
<dbReference type="Gene3D" id="2.40.50.140">
    <property type="entry name" value="Nucleic acid-binding proteins"/>
    <property type="match status" value="1"/>
</dbReference>
<dbReference type="CDD" id="cd00093">
    <property type="entry name" value="HTH_XRE"/>
    <property type="match status" value="3"/>
</dbReference>
<keyword evidence="10" id="KW-0238">DNA-binding</keyword>
<dbReference type="NCBIfam" id="TIGR01445">
    <property type="entry name" value="intein_Nterm"/>
    <property type="match status" value="3"/>
</dbReference>
<dbReference type="Gene3D" id="3.10.28.10">
    <property type="entry name" value="Homing endonucleases"/>
    <property type="match status" value="3"/>
</dbReference>
<dbReference type="Pfam" id="PF17855">
    <property type="entry name" value="MCM_lid"/>
    <property type="match status" value="1"/>
</dbReference>
<evidence type="ECO:0000256" key="3">
    <source>
        <dbReference type="ARBA" id="ARBA00022705"/>
    </source>
</evidence>
<keyword evidence="9" id="KW-0651">Protein splicing</keyword>
<dbReference type="InterPro" id="IPR018525">
    <property type="entry name" value="MCM_CS"/>
</dbReference>
<evidence type="ECO:0000259" key="13">
    <source>
        <dbReference type="PROSITE" id="PS50943"/>
    </source>
</evidence>
<evidence type="ECO:0000256" key="9">
    <source>
        <dbReference type="ARBA" id="ARBA00023000"/>
    </source>
</evidence>
<proteinExistence type="inferred from homology"/>
<dbReference type="PROSITE" id="PS50819">
    <property type="entry name" value="INTEIN_ENDONUCLEASE"/>
    <property type="match status" value="3"/>
</dbReference>
<dbReference type="GO" id="GO:0042555">
    <property type="term" value="C:MCM complex"/>
    <property type="evidence" value="ECO:0007669"/>
    <property type="project" value="TreeGrafter"/>
</dbReference>
<dbReference type="EMBL" id="CP064789">
    <property type="protein sequence ID" value="QSG12581.1"/>
    <property type="molecule type" value="Genomic_DNA"/>
</dbReference>
<evidence type="ECO:0000256" key="7">
    <source>
        <dbReference type="ARBA" id="ARBA00022813"/>
    </source>
</evidence>
<evidence type="ECO:0000256" key="2">
    <source>
        <dbReference type="ARBA" id="ARBA00012551"/>
    </source>
</evidence>
<feature type="domain" description="MCM C-terminal AAA(+) ATPase" evidence="11">
    <location>
        <begin position="275"/>
        <end position="333"/>
    </location>
</feature>
<keyword evidence="6" id="KW-0347">Helicase</keyword>
<dbReference type="Gene3D" id="1.10.260.40">
    <property type="entry name" value="lambda repressor-like DNA-binding domains"/>
    <property type="match status" value="2"/>
</dbReference>
<dbReference type="SUPFAM" id="SSF51294">
    <property type="entry name" value="Hedgehog/intein (Hint) domain"/>
    <property type="match status" value="3"/>
</dbReference>
<dbReference type="InterPro" id="IPR006141">
    <property type="entry name" value="Intein_N"/>
</dbReference>
<dbReference type="InterPro" id="IPR012340">
    <property type="entry name" value="NA-bd_OB-fold"/>
</dbReference>
<evidence type="ECO:0000313" key="15">
    <source>
        <dbReference type="Proteomes" id="UP000663305"/>
    </source>
</evidence>
<dbReference type="Pfam" id="PF00493">
    <property type="entry name" value="MCM"/>
    <property type="match status" value="3"/>
</dbReference>
<dbReference type="PROSITE" id="PS50943">
    <property type="entry name" value="HTH_CROC1"/>
    <property type="match status" value="2"/>
</dbReference>
<dbReference type="EC" id="3.6.4.12" evidence="2"/>
<dbReference type="SMART" id="SM00350">
    <property type="entry name" value="MCM"/>
    <property type="match status" value="1"/>
</dbReference>
<dbReference type="Gene3D" id="3.40.50.300">
    <property type="entry name" value="P-loop containing nucleotide triphosphate hydrolases"/>
    <property type="match status" value="2"/>
</dbReference>
<dbReference type="InterPro" id="IPR041562">
    <property type="entry name" value="MCM_lid"/>
</dbReference>
<dbReference type="Pfam" id="PF14528">
    <property type="entry name" value="LAGLIDADG_3"/>
    <property type="match status" value="4"/>
</dbReference>
<dbReference type="PROSITE" id="PS50051">
    <property type="entry name" value="MCM_2"/>
    <property type="match status" value="2"/>
</dbReference>
<accession>A0A897NJT6</accession>
<dbReference type="InterPro" id="IPR003587">
    <property type="entry name" value="Hint_dom_N"/>
</dbReference>
<dbReference type="GO" id="GO:0016787">
    <property type="term" value="F:hydrolase activity"/>
    <property type="evidence" value="ECO:0007669"/>
    <property type="project" value="UniProtKB-KW"/>
</dbReference>
<evidence type="ECO:0000256" key="6">
    <source>
        <dbReference type="ARBA" id="ARBA00022806"/>
    </source>
</evidence>
<dbReference type="PROSITE" id="PS00847">
    <property type="entry name" value="MCM_1"/>
    <property type="match status" value="1"/>
</dbReference>
<dbReference type="PANTHER" id="PTHR11630">
    <property type="entry name" value="DNA REPLICATION LICENSING FACTOR MCM FAMILY MEMBER"/>
    <property type="match status" value="1"/>
</dbReference>
<dbReference type="GO" id="GO:0005524">
    <property type="term" value="F:ATP binding"/>
    <property type="evidence" value="ECO:0007669"/>
    <property type="project" value="UniProtKB-KW"/>
</dbReference>
<keyword evidence="3" id="KW-0235">DNA replication</keyword>
<gene>
    <name evidence="14" type="primary">mCM2</name>
    <name evidence="14" type="ORF">HSBGL_2174</name>
</gene>
<evidence type="ECO:0000256" key="4">
    <source>
        <dbReference type="ARBA" id="ARBA00022741"/>
    </source>
</evidence>
<feature type="domain" description="DOD-type homing endonuclease" evidence="12">
    <location>
        <begin position="1109"/>
        <end position="1244"/>
    </location>
</feature>
<dbReference type="SUPFAM" id="SSF55608">
    <property type="entry name" value="Homing endonucleases"/>
    <property type="match status" value="4"/>
</dbReference>
<dbReference type="Pfam" id="PF14551">
    <property type="entry name" value="MCM_N"/>
    <property type="match status" value="1"/>
</dbReference>
<dbReference type="SUPFAM" id="SSF50249">
    <property type="entry name" value="Nucleic acid-binding proteins"/>
    <property type="match status" value="1"/>
</dbReference>
<dbReference type="InterPro" id="IPR006142">
    <property type="entry name" value="INTEIN"/>
</dbReference>
<dbReference type="RefSeq" id="WP_229124490.1">
    <property type="nucleotide sequence ID" value="NZ_CP064789.1"/>
</dbReference>
<dbReference type="InterPro" id="IPR001208">
    <property type="entry name" value="MCM_dom"/>
</dbReference>
<dbReference type="GO" id="GO:0016539">
    <property type="term" value="P:intein-mediated protein splicing"/>
    <property type="evidence" value="ECO:0007669"/>
    <property type="project" value="InterPro"/>
</dbReference>
<dbReference type="Proteomes" id="UP000663305">
    <property type="component" value="Chromosome"/>
</dbReference>
<feature type="domain" description="HTH cro/C1-type" evidence="13">
    <location>
        <begin position="684"/>
        <end position="734"/>
    </location>
</feature>
<feature type="domain" description="DOD-type homing endonuclease" evidence="12">
    <location>
        <begin position="484"/>
        <end position="623"/>
    </location>
</feature>
<feature type="domain" description="DOD-type homing endonuclease" evidence="12">
    <location>
        <begin position="1595"/>
        <end position="1735"/>
    </location>
</feature>
<dbReference type="SMART" id="SM00306">
    <property type="entry name" value="HintN"/>
    <property type="match status" value="3"/>
</dbReference>
<evidence type="ECO:0000313" key="14">
    <source>
        <dbReference type="EMBL" id="QSG12581.1"/>
    </source>
</evidence>